<organism evidence="1 2">
    <name type="scientific">Paramecium bursaria Chlorella virus NY2A</name>
    <name type="common">PBCV-NY2A</name>
    <dbReference type="NCBI Taxonomy" id="46021"/>
    <lineage>
        <taxon>Viruses</taxon>
        <taxon>Varidnaviria</taxon>
        <taxon>Bamfordvirae</taxon>
        <taxon>Nucleocytoviricota</taxon>
        <taxon>Megaviricetes</taxon>
        <taxon>Algavirales</taxon>
        <taxon>Phycodnaviridae</taxon>
        <taxon>Chlorovirus</taxon>
        <taxon>Chlorovirus americanus</taxon>
    </lineage>
</organism>
<dbReference type="Proteomes" id="UP000202419">
    <property type="component" value="Segment"/>
</dbReference>
<accession>A7IWR7</accession>
<gene>
    <name evidence="1" type="primary">b392L</name>
    <name evidence="1" type="ORF">NY2A_b392L</name>
</gene>
<dbReference type="GeneID" id="5659367"/>
<evidence type="ECO:0000313" key="2">
    <source>
        <dbReference type="Proteomes" id="UP000202419"/>
    </source>
</evidence>
<keyword evidence="2" id="KW-1185">Reference proteome</keyword>
<proteinExistence type="predicted"/>
<dbReference type="KEGG" id="vg:5659367"/>
<evidence type="ECO:0000313" key="1">
    <source>
        <dbReference type="EMBL" id="ABT14791.1"/>
    </source>
</evidence>
<dbReference type="RefSeq" id="YP_001497588.1">
    <property type="nucleotide sequence ID" value="NC_009898.1"/>
</dbReference>
<protein>
    <submittedName>
        <fullName evidence="1">Uncharacterized protein b392L</fullName>
    </submittedName>
</protein>
<reference evidence="1 2" key="1">
    <citation type="journal article" date="2007" name="Virology">
        <title>Sequence and annotation of the 369-kb NY-2A and the 345-kb AR158 viruses that infect Chlorella NC64A.</title>
        <authorList>
            <person name="Fitzgerald L.A."/>
            <person name="Graves M.V."/>
            <person name="Li X."/>
            <person name="Feldblyum T."/>
            <person name="Nierman W.C."/>
            <person name="Van Etten J.L."/>
        </authorList>
    </citation>
    <scope>NUCLEOTIDE SEQUENCE [LARGE SCALE GENOMIC DNA]</scope>
    <source>
        <strain evidence="1 2">NY-2A</strain>
    </source>
</reference>
<sequence>MQMVFRHVHMLQYIHGIFLQIVLLRYNFRMNECIFLLNHIDTLFSSYDVFRLIEFHSVSSSSLRCVVCQTYYFFHLSLHRSVSSSSHQYEIFHN</sequence>
<dbReference type="EMBL" id="DQ491002">
    <property type="protein sequence ID" value="ABT14791.1"/>
    <property type="molecule type" value="Genomic_DNA"/>
</dbReference>
<name>A7IWR7_PBCVN</name>
<organismHost>
    <name type="scientific">Chlorella</name>
    <dbReference type="NCBI Taxonomy" id="3071"/>
</organismHost>